<evidence type="ECO:0000256" key="3">
    <source>
        <dbReference type="ARBA" id="ARBA00022741"/>
    </source>
</evidence>
<keyword evidence="2" id="KW-0479">Metal-binding</keyword>
<dbReference type="InterPro" id="IPR008921">
    <property type="entry name" value="DNA_pol3_clamp-load_cplx_C"/>
</dbReference>
<keyword evidence="6 8" id="KW-0239">DNA-directed DNA polymerase</keyword>
<dbReference type="GO" id="GO:0003677">
    <property type="term" value="F:DNA binding"/>
    <property type="evidence" value="ECO:0007669"/>
    <property type="project" value="InterPro"/>
</dbReference>
<dbReference type="GO" id="GO:0009360">
    <property type="term" value="C:DNA polymerase III complex"/>
    <property type="evidence" value="ECO:0007669"/>
    <property type="project" value="InterPro"/>
</dbReference>
<dbReference type="Gene3D" id="1.20.272.10">
    <property type="match status" value="1"/>
</dbReference>
<dbReference type="InterPro" id="IPR001270">
    <property type="entry name" value="ClpA/B"/>
</dbReference>
<dbReference type="InterPro" id="IPR027417">
    <property type="entry name" value="P-loop_NTPase"/>
</dbReference>
<dbReference type="Gene3D" id="1.10.8.60">
    <property type="match status" value="1"/>
</dbReference>
<comment type="similarity">
    <text evidence="1 8">Belongs to the DnaX/STICHEL family.</text>
</comment>
<evidence type="ECO:0000259" key="9">
    <source>
        <dbReference type="SMART" id="SM00382"/>
    </source>
</evidence>
<dbReference type="InterPro" id="IPR045085">
    <property type="entry name" value="HLD_clamp_pol_III_gamma_tau"/>
</dbReference>
<dbReference type="PANTHER" id="PTHR11669:SF0">
    <property type="entry name" value="PROTEIN STICHEL-LIKE 2"/>
    <property type="match status" value="1"/>
</dbReference>
<dbReference type="NCBIfam" id="NF011531">
    <property type="entry name" value="PRK14971.1"/>
    <property type="match status" value="1"/>
</dbReference>
<name>A0A9D1UZ22_9BACT</name>
<keyword evidence="3 8" id="KW-0547">Nucleotide-binding</keyword>
<keyword evidence="8 10" id="KW-0808">Transferase</keyword>
<keyword evidence="5 8" id="KW-0067">ATP-binding</keyword>
<dbReference type="GO" id="GO:0003887">
    <property type="term" value="F:DNA-directed DNA polymerase activity"/>
    <property type="evidence" value="ECO:0007669"/>
    <property type="project" value="UniProtKB-KW"/>
</dbReference>
<dbReference type="SUPFAM" id="SSF52540">
    <property type="entry name" value="P-loop containing nucleoside triphosphate hydrolases"/>
    <property type="match status" value="1"/>
</dbReference>
<dbReference type="EC" id="2.7.7.7" evidence="8"/>
<keyword evidence="4" id="KW-0862">Zinc</keyword>
<dbReference type="Pfam" id="PF22608">
    <property type="entry name" value="DNAX_ATPase_lid"/>
    <property type="match status" value="1"/>
</dbReference>
<dbReference type="PRINTS" id="PR00300">
    <property type="entry name" value="CLPPROTEASEA"/>
</dbReference>
<reference evidence="10" key="2">
    <citation type="submission" date="2021-04" db="EMBL/GenBank/DDBJ databases">
        <authorList>
            <person name="Gilroy R."/>
        </authorList>
    </citation>
    <scope>NUCLEOTIDE SEQUENCE</scope>
    <source>
        <strain evidence="10">23274</strain>
    </source>
</reference>
<comment type="subunit">
    <text evidence="8">DNA polymerase III contains a core (composed of alpha, epsilon and theta chains) that associates with a tau subunit. This core dimerizes to form the POLIII' complex. PolIII' associates with the gamma complex (composed of gamma, delta, delta', psi and chi chains) and with the beta chain to form the complete DNA polymerase III complex.</text>
</comment>
<dbReference type="Gene3D" id="3.40.50.300">
    <property type="entry name" value="P-loop containing nucleotide triphosphate hydrolases"/>
    <property type="match status" value="1"/>
</dbReference>
<keyword evidence="8" id="KW-0235">DNA replication</keyword>
<protein>
    <recommendedName>
        <fullName evidence="8">DNA polymerase III subunit gamma/tau</fullName>
        <ecNumber evidence="8">2.7.7.7</ecNumber>
    </recommendedName>
</protein>
<keyword evidence="8 10" id="KW-0548">Nucleotidyltransferase</keyword>
<dbReference type="EMBL" id="DXFT01000059">
    <property type="protein sequence ID" value="HIX03075.1"/>
    <property type="molecule type" value="Genomic_DNA"/>
</dbReference>
<evidence type="ECO:0000256" key="8">
    <source>
        <dbReference type="RuleBase" id="RU364063"/>
    </source>
</evidence>
<accession>A0A9D1UZ22</accession>
<evidence type="ECO:0000256" key="1">
    <source>
        <dbReference type="ARBA" id="ARBA00006360"/>
    </source>
</evidence>
<dbReference type="FunFam" id="1.10.8.60:FF:000013">
    <property type="entry name" value="DNA polymerase III subunit gamma/tau"/>
    <property type="match status" value="1"/>
</dbReference>
<gene>
    <name evidence="8" type="primary">dnaX</name>
    <name evidence="10" type="ORF">H9863_03020</name>
</gene>
<dbReference type="NCBIfam" id="NF004046">
    <property type="entry name" value="PRK05563.1"/>
    <property type="match status" value="1"/>
</dbReference>
<dbReference type="SMART" id="SM00382">
    <property type="entry name" value="AAA"/>
    <property type="match status" value="1"/>
</dbReference>
<comment type="function">
    <text evidence="8">DNA polymerase III is a complex, multichain enzyme responsible for most of the replicative synthesis in bacteria. This DNA polymerase also exhibits 3' to 5' exonuclease activity.</text>
</comment>
<dbReference type="Pfam" id="PF13177">
    <property type="entry name" value="DNA_pol3_delta2"/>
    <property type="match status" value="1"/>
</dbReference>
<dbReference type="NCBIfam" id="TIGR02397">
    <property type="entry name" value="dnaX_nterm"/>
    <property type="match status" value="1"/>
</dbReference>
<dbReference type="FunFam" id="3.40.50.300:FF:000014">
    <property type="entry name" value="DNA polymerase III subunit gamma/tau"/>
    <property type="match status" value="1"/>
</dbReference>
<evidence type="ECO:0000313" key="10">
    <source>
        <dbReference type="EMBL" id="HIX03075.1"/>
    </source>
</evidence>
<comment type="caution">
    <text evidence="10">The sequence shown here is derived from an EMBL/GenBank/DDBJ whole genome shotgun (WGS) entry which is preliminary data.</text>
</comment>
<evidence type="ECO:0000256" key="7">
    <source>
        <dbReference type="ARBA" id="ARBA00049244"/>
    </source>
</evidence>
<feature type="domain" description="AAA+ ATPase" evidence="9">
    <location>
        <begin position="38"/>
        <end position="181"/>
    </location>
</feature>
<evidence type="ECO:0000256" key="5">
    <source>
        <dbReference type="ARBA" id="ARBA00022840"/>
    </source>
</evidence>
<evidence type="ECO:0000313" key="11">
    <source>
        <dbReference type="Proteomes" id="UP000824202"/>
    </source>
</evidence>
<evidence type="ECO:0000256" key="2">
    <source>
        <dbReference type="ARBA" id="ARBA00022723"/>
    </source>
</evidence>
<dbReference type="GO" id="GO:0006261">
    <property type="term" value="P:DNA-templated DNA replication"/>
    <property type="evidence" value="ECO:0007669"/>
    <property type="project" value="TreeGrafter"/>
</dbReference>
<dbReference type="PANTHER" id="PTHR11669">
    <property type="entry name" value="REPLICATION FACTOR C / DNA POLYMERASE III GAMMA-TAU SUBUNIT"/>
    <property type="match status" value="1"/>
</dbReference>
<reference evidence="10" key="1">
    <citation type="journal article" date="2021" name="PeerJ">
        <title>Extensive microbial diversity within the chicken gut microbiome revealed by metagenomics and culture.</title>
        <authorList>
            <person name="Gilroy R."/>
            <person name="Ravi A."/>
            <person name="Getino M."/>
            <person name="Pursley I."/>
            <person name="Horton D.L."/>
            <person name="Alikhan N.F."/>
            <person name="Baker D."/>
            <person name="Gharbi K."/>
            <person name="Hall N."/>
            <person name="Watson M."/>
            <person name="Adriaenssens E.M."/>
            <person name="Foster-Nyarko E."/>
            <person name="Jarju S."/>
            <person name="Secka A."/>
            <person name="Antonio M."/>
            <person name="Oren A."/>
            <person name="Chaudhuri R.R."/>
            <person name="La Ragione R."/>
            <person name="Hildebrand F."/>
            <person name="Pallen M.J."/>
        </authorList>
    </citation>
    <scope>NUCLEOTIDE SEQUENCE</scope>
    <source>
        <strain evidence="10">23274</strain>
    </source>
</reference>
<evidence type="ECO:0000256" key="4">
    <source>
        <dbReference type="ARBA" id="ARBA00022833"/>
    </source>
</evidence>
<dbReference type="InterPro" id="IPR012763">
    <property type="entry name" value="DNA_pol_III_sug/sutau_N"/>
</dbReference>
<dbReference type="Proteomes" id="UP000824202">
    <property type="component" value="Unassembled WGS sequence"/>
</dbReference>
<proteinExistence type="inferred from homology"/>
<dbReference type="CDD" id="cd00009">
    <property type="entry name" value="AAA"/>
    <property type="match status" value="1"/>
</dbReference>
<dbReference type="InterPro" id="IPR003593">
    <property type="entry name" value="AAA+_ATPase"/>
</dbReference>
<organism evidence="10 11">
    <name type="scientific">Candidatus Odoribacter faecigallinarum</name>
    <dbReference type="NCBI Taxonomy" id="2838706"/>
    <lineage>
        <taxon>Bacteria</taxon>
        <taxon>Pseudomonadati</taxon>
        <taxon>Bacteroidota</taxon>
        <taxon>Bacteroidia</taxon>
        <taxon>Bacteroidales</taxon>
        <taxon>Odoribacteraceae</taxon>
        <taxon>Odoribacter</taxon>
    </lineage>
</organism>
<dbReference type="SUPFAM" id="SSF48019">
    <property type="entry name" value="post-AAA+ oligomerization domain-like"/>
    <property type="match status" value="1"/>
</dbReference>
<dbReference type="AlphaFoldDB" id="A0A9D1UZ22"/>
<dbReference type="GO" id="GO:0046872">
    <property type="term" value="F:metal ion binding"/>
    <property type="evidence" value="ECO:0007669"/>
    <property type="project" value="UniProtKB-KW"/>
</dbReference>
<sequence length="369" mass="41414">MDNFIVSARKYRPASFDTVVGQRAITSTLRNAIMNHQLAQAYLFTGPRGVGKTTCARIFAKTINCMNLQPNAEPCNECESCKAFNAGRSLNIHELDAASNNSVDNIRELVEEVRILPQVGKYSVYIIDEVHMLSTAAFNAFLKTLEEPPAHAIFILATTEKHKILPTILSRCQIFDFNRMKVGDTVEHLKYIASKEGIVAEEEALDIIAQKADGAMRDALSIFDQVVSFCGKELTYSKVIENLNVLDYDYYFRLTAYFFNGKVADSLLLLNEIIEKGFDGGSLLAGLGKHLRDVLVSKDPATVQLLEVSASIKARYAKQAEECTVDFLYEALKVVEQCEVQYKQRVEKRLCIEIAFIRLCQINELKKKA</sequence>
<dbReference type="InterPro" id="IPR050238">
    <property type="entry name" value="DNA_Rep/Repair_Clamp_Loader"/>
</dbReference>
<dbReference type="CDD" id="cd18137">
    <property type="entry name" value="HLD_clamp_pol_III_gamma_tau"/>
    <property type="match status" value="1"/>
</dbReference>
<evidence type="ECO:0000256" key="6">
    <source>
        <dbReference type="ARBA" id="ARBA00022932"/>
    </source>
</evidence>
<dbReference type="GO" id="GO:0005524">
    <property type="term" value="F:ATP binding"/>
    <property type="evidence" value="ECO:0007669"/>
    <property type="project" value="UniProtKB-KW"/>
</dbReference>
<comment type="catalytic activity">
    <reaction evidence="7 8">
        <text>DNA(n) + a 2'-deoxyribonucleoside 5'-triphosphate = DNA(n+1) + diphosphate</text>
        <dbReference type="Rhea" id="RHEA:22508"/>
        <dbReference type="Rhea" id="RHEA-COMP:17339"/>
        <dbReference type="Rhea" id="RHEA-COMP:17340"/>
        <dbReference type="ChEBI" id="CHEBI:33019"/>
        <dbReference type="ChEBI" id="CHEBI:61560"/>
        <dbReference type="ChEBI" id="CHEBI:173112"/>
        <dbReference type="EC" id="2.7.7.7"/>
    </reaction>
</comment>